<dbReference type="SUPFAM" id="SSF56349">
    <property type="entry name" value="DNA breaking-rejoining enzymes"/>
    <property type="match status" value="1"/>
</dbReference>
<comment type="similarity">
    <text evidence="1">Belongs to the 'phage' integrase family.</text>
</comment>
<dbReference type="InterPro" id="IPR011010">
    <property type="entry name" value="DNA_brk_join_enz"/>
</dbReference>
<comment type="caution">
    <text evidence="8">The sequence shown here is derived from an EMBL/GenBank/DDBJ whole genome shotgun (WGS) entry which is preliminary data.</text>
</comment>
<feature type="domain" description="Core-binding (CB)" evidence="7">
    <location>
        <begin position="74"/>
        <end position="160"/>
    </location>
</feature>
<dbReference type="PANTHER" id="PTHR30629:SF2">
    <property type="entry name" value="PROPHAGE INTEGRASE INTS-RELATED"/>
    <property type="match status" value="1"/>
</dbReference>
<dbReference type="InterPro" id="IPR044068">
    <property type="entry name" value="CB"/>
</dbReference>
<keyword evidence="4" id="KW-0233">DNA recombination</keyword>
<dbReference type="RefSeq" id="WP_168520596.1">
    <property type="nucleotide sequence ID" value="NZ_JAAXLS010000038.1"/>
</dbReference>
<dbReference type="Gene3D" id="1.10.150.130">
    <property type="match status" value="1"/>
</dbReference>
<evidence type="ECO:0000259" key="6">
    <source>
        <dbReference type="PROSITE" id="PS51898"/>
    </source>
</evidence>
<reference evidence="8 9" key="1">
    <citation type="submission" date="2020-04" db="EMBL/GenBank/DDBJ databases">
        <title>Novel species.</title>
        <authorList>
            <person name="Teo W.F.A."/>
            <person name="Lipun K."/>
            <person name="Srisuk N."/>
            <person name="Duangmal K."/>
        </authorList>
    </citation>
    <scope>NUCLEOTIDE SEQUENCE [LARGE SCALE GENOMIC DNA]</scope>
    <source>
        <strain evidence="8 9">K13G38</strain>
    </source>
</reference>
<dbReference type="EMBL" id="JAAXLS010000038">
    <property type="protein sequence ID" value="NKQ57574.1"/>
    <property type="molecule type" value="Genomic_DNA"/>
</dbReference>
<evidence type="ECO:0000256" key="3">
    <source>
        <dbReference type="ARBA" id="ARBA00023125"/>
    </source>
</evidence>
<evidence type="ECO:0000256" key="5">
    <source>
        <dbReference type="PROSITE-ProRule" id="PRU01248"/>
    </source>
</evidence>
<protein>
    <submittedName>
        <fullName evidence="8">Site-specific integrase</fullName>
    </submittedName>
</protein>
<dbReference type="CDD" id="cd01189">
    <property type="entry name" value="INT_ICEBs1_C_like"/>
    <property type="match status" value="1"/>
</dbReference>
<dbReference type="InterPro" id="IPR002104">
    <property type="entry name" value="Integrase_catalytic"/>
</dbReference>
<evidence type="ECO:0000313" key="9">
    <source>
        <dbReference type="Proteomes" id="UP000715441"/>
    </source>
</evidence>
<dbReference type="Proteomes" id="UP000715441">
    <property type="component" value="Unassembled WGS sequence"/>
</dbReference>
<organism evidence="8 9">
    <name type="scientific">Amycolatopsis acididurans</name>
    <dbReference type="NCBI Taxonomy" id="2724524"/>
    <lineage>
        <taxon>Bacteria</taxon>
        <taxon>Bacillati</taxon>
        <taxon>Actinomycetota</taxon>
        <taxon>Actinomycetes</taxon>
        <taxon>Pseudonocardiales</taxon>
        <taxon>Pseudonocardiaceae</taxon>
        <taxon>Amycolatopsis</taxon>
    </lineage>
</organism>
<evidence type="ECO:0000256" key="2">
    <source>
        <dbReference type="ARBA" id="ARBA00022908"/>
    </source>
</evidence>
<dbReference type="Pfam" id="PF22022">
    <property type="entry name" value="Phage_int_M"/>
    <property type="match status" value="1"/>
</dbReference>
<dbReference type="PROSITE" id="PS51900">
    <property type="entry name" value="CB"/>
    <property type="match status" value="1"/>
</dbReference>
<accession>A0ABX1JDQ0</accession>
<dbReference type="InterPro" id="IPR053876">
    <property type="entry name" value="Phage_int_M"/>
</dbReference>
<feature type="domain" description="Tyr recombinase" evidence="6">
    <location>
        <begin position="182"/>
        <end position="385"/>
    </location>
</feature>
<keyword evidence="9" id="KW-1185">Reference proteome</keyword>
<dbReference type="InterPro" id="IPR050808">
    <property type="entry name" value="Phage_Integrase"/>
</dbReference>
<sequence>MPRQPLPIGTHGKVKVNPKASGGFVAKAKYRDYDGVTRIVERSGRTETAATNNLLEALRDRAGASHAGPVTPDTKFSAVADLWLAEVQDAVDSGDMAPNSLDLYERQLRNYVRPALGELRVREVNTPRVDALLRAVRKRRGASTTKTVRSVVSGIMGVAARHGAATVNPTRETKRISAGAKRTARALTPQERTQWLAQLEADETALRKDLPDLTRFMLATGVRIGEALAVSWDDVDLDARTVDVEWTIVRVRGQGLRRMPPKTESGERTLPLPGFAVEMLRRRKAAAELDREITVGSAVPVFPDSIGGWRDPSNTRRDLRTARGTEGFAWVTSHVFRKTCATILDEARFTPRQIADQLGHARPSLTQDVYVGRKVANPAAAEALDKGLGT</sequence>
<dbReference type="PANTHER" id="PTHR30629">
    <property type="entry name" value="PROPHAGE INTEGRASE"/>
    <property type="match status" value="1"/>
</dbReference>
<evidence type="ECO:0000259" key="7">
    <source>
        <dbReference type="PROSITE" id="PS51900"/>
    </source>
</evidence>
<dbReference type="PROSITE" id="PS51898">
    <property type="entry name" value="TYR_RECOMBINASE"/>
    <property type="match status" value="1"/>
</dbReference>
<proteinExistence type="inferred from homology"/>
<evidence type="ECO:0000256" key="1">
    <source>
        <dbReference type="ARBA" id="ARBA00008857"/>
    </source>
</evidence>
<dbReference type="Gene3D" id="1.10.443.10">
    <property type="entry name" value="Intergrase catalytic core"/>
    <property type="match status" value="1"/>
</dbReference>
<dbReference type="InterPro" id="IPR013762">
    <property type="entry name" value="Integrase-like_cat_sf"/>
</dbReference>
<gene>
    <name evidence="8" type="ORF">HFP15_32400</name>
</gene>
<name>A0ABX1JDQ0_9PSEU</name>
<keyword evidence="3 5" id="KW-0238">DNA-binding</keyword>
<evidence type="ECO:0000313" key="8">
    <source>
        <dbReference type="EMBL" id="NKQ57574.1"/>
    </source>
</evidence>
<evidence type="ECO:0000256" key="4">
    <source>
        <dbReference type="ARBA" id="ARBA00023172"/>
    </source>
</evidence>
<dbReference type="Pfam" id="PF00589">
    <property type="entry name" value="Phage_integrase"/>
    <property type="match status" value="1"/>
</dbReference>
<keyword evidence="2" id="KW-0229">DNA integration</keyword>
<dbReference type="InterPro" id="IPR010998">
    <property type="entry name" value="Integrase_recombinase_N"/>
</dbReference>